<feature type="transmembrane region" description="Helical" evidence="2">
    <location>
        <begin position="116"/>
        <end position="136"/>
    </location>
</feature>
<gene>
    <name evidence="3" type="ORF">FHX76_001733</name>
</gene>
<dbReference type="PANTHER" id="PTHR41282:SF1">
    <property type="entry name" value="CONSERVED TRANSMEMBRANE PROTEIN-RELATED"/>
    <property type="match status" value="1"/>
</dbReference>
<keyword evidence="2" id="KW-0812">Transmembrane</keyword>
<reference evidence="3 4" key="1">
    <citation type="submission" date="2020-02" db="EMBL/GenBank/DDBJ databases">
        <title>Sequencing the genomes of 1000 actinobacteria strains.</title>
        <authorList>
            <person name="Klenk H.-P."/>
        </authorList>
    </citation>
    <scope>NUCLEOTIDE SEQUENCE [LARGE SCALE GENOMIC DNA]</scope>
    <source>
        <strain evidence="3 4">DSM 27960</strain>
    </source>
</reference>
<dbReference type="Proteomes" id="UP000541033">
    <property type="component" value="Unassembled WGS sequence"/>
</dbReference>
<sequence>MALDNPALSRNPALNGTANRTLSADELNRIYSQPSATPNRPGIDQPQQTSPQAPQIAGSDDPMTYEDTLAKTAGLFIILVATAVVGWTFPDVAFPAAIVGLGLGLWASFKRKPSVPLYIAYAAVQGLFIGGISYVFESMWDGIVTQAVLATLSVFAVVLLLFRSGKVRTSPKMTKIFIIAASGYLVFSLLNFALSMFQVPGFDTMFGARDITIAGIPLGVVIGILAILMASYSLVMDFEFVKNGVEARAPRVYGWTAAFGLMVTIIWLYVEFLRLIAIMRGNN</sequence>
<feature type="transmembrane region" description="Helical" evidence="2">
    <location>
        <begin position="211"/>
        <end position="232"/>
    </location>
</feature>
<feature type="transmembrane region" description="Helical" evidence="2">
    <location>
        <begin position="68"/>
        <end position="86"/>
    </location>
</feature>
<evidence type="ECO:0000256" key="2">
    <source>
        <dbReference type="SAM" id="Phobius"/>
    </source>
</evidence>
<dbReference type="AlphaFoldDB" id="A0A7X5R1A6"/>
<evidence type="ECO:0000313" key="4">
    <source>
        <dbReference type="Proteomes" id="UP000541033"/>
    </source>
</evidence>
<dbReference type="InterPro" id="IPR010539">
    <property type="entry name" value="BaxI_1-like"/>
</dbReference>
<comment type="caution">
    <text evidence="3">The sequence shown here is derived from an EMBL/GenBank/DDBJ whole genome shotgun (WGS) entry which is preliminary data.</text>
</comment>
<accession>A0A7X5R1A6</accession>
<dbReference type="PANTHER" id="PTHR41282">
    <property type="entry name" value="CONSERVED TRANSMEMBRANE PROTEIN-RELATED"/>
    <property type="match status" value="1"/>
</dbReference>
<dbReference type="RefSeq" id="WP_167149825.1">
    <property type="nucleotide sequence ID" value="NZ_JAAMOX010000001.1"/>
</dbReference>
<organism evidence="3 4">
    <name type="scientific">Lysinibacter cavernae</name>
    <dbReference type="NCBI Taxonomy" id="1640652"/>
    <lineage>
        <taxon>Bacteria</taxon>
        <taxon>Bacillati</taxon>
        <taxon>Actinomycetota</taxon>
        <taxon>Actinomycetes</taxon>
        <taxon>Micrococcales</taxon>
        <taxon>Microbacteriaceae</taxon>
        <taxon>Lysinibacter</taxon>
    </lineage>
</organism>
<dbReference type="Pfam" id="PF12811">
    <property type="entry name" value="BaxI_1"/>
    <property type="match status" value="1"/>
</dbReference>
<name>A0A7X5R1A6_9MICO</name>
<keyword evidence="4" id="KW-1185">Reference proteome</keyword>
<feature type="transmembrane region" description="Helical" evidence="2">
    <location>
        <begin position="142"/>
        <end position="162"/>
    </location>
</feature>
<proteinExistence type="predicted"/>
<protein>
    <submittedName>
        <fullName evidence="3">Putative YccA/Bax inhibitor family protein</fullName>
    </submittedName>
</protein>
<feature type="transmembrane region" description="Helical" evidence="2">
    <location>
        <begin position="252"/>
        <end position="270"/>
    </location>
</feature>
<evidence type="ECO:0000313" key="3">
    <source>
        <dbReference type="EMBL" id="NIH53865.1"/>
    </source>
</evidence>
<keyword evidence="2" id="KW-0472">Membrane</keyword>
<feature type="transmembrane region" description="Helical" evidence="2">
    <location>
        <begin position="174"/>
        <end position="199"/>
    </location>
</feature>
<keyword evidence="2" id="KW-1133">Transmembrane helix</keyword>
<feature type="transmembrane region" description="Helical" evidence="2">
    <location>
        <begin position="92"/>
        <end position="109"/>
    </location>
</feature>
<evidence type="ECO:0000256" key="1">
    <source>
        <dbReference type="SAM" id="MobiDB-lite"/>
    </source>
</evidence>
<feature type="region of interest" description="Disordered" evidence="1">
    <location>
        <begin position="33"/>
        <end position="61"/>
    </location>
</feature>
<dbReference type="EMBL" id="JAAMOX010000001">
    <property type="protein sequence ID" value="NIH53865.1"/>
    <property type="molecule type" value="Genomic_DNA"/>
</dbReference>